<proteinExistence type="predicted"/>
<accession>A0A8J7JKK3</accession>
<sequence length="390" mass="43118">MRRRSLGIGIAVVVLGAGLLLIRQGGDRKSGHVERPAGAVTGVLGGAADPRFTRAYVPRPFTFPRDHGPHPDFRTEWWYFTGNLATAEGRKFGYQLTFFRLALAPGAPNRRSRWGANQVYMAHFALTDVAGKRFRFEERFSRAALGLAGAESSPVRVWLEDWTARQIPERPERFRLAASEADYGIDLDLARLTREVLNGERGLSRKGPTSGNASYYYSLPRLATTGTVRIGAARFTVAGSSWLDREWSTSALEPDQVGWDWFALQLDDGRELMWYRLRRRDGSIDPFSSGTLVEADGRCRQLTPAQVVLVPEGSWTSPKTGARYPARWRLQLPAQRIDLAVVPRIADQELTGNFPYWEGAVALLGRDGAPKGVGYLEMTGYAGAGTAGGK</sequence>
<dbReference type="AlphaFoldDB" id="A0A8J7JKK3"/>
<reference evidence="2" key="1">
    <citation type="submission" date="2020-12" db="EMBL/GenBank/DDBJ databases">
        <title>Geomonas sp. Red875, isolated from river sediment.</title>
        <authorList>
            <person name="Xu Z."/>
            <person name="Zhang Z."/>
            <person name="Masuda Y."/>
            <person name="Itoh H."/>
            <person name="Senoo K."/>
        </authorList>
    </citation>
    <scope>NUCLEOTIDE SEQUENCE</scope>
    <source>
        <strain evidence="2">Red875</strain>
    </source>
</reference>
<dbReference type="RefSeq" id="WP_199382804.1">
    <property type="nucleotide sequence ID" value="NZ_JAEMHM010000003.1"/>
</dbReference>
<gene>
    <name evidence="2" type="ORF">JFN93_04525</name>
</gene>
<organism evidence="2 3">
    <name type="scientific">Geomesophilobacter sediminis</name>
    <dbReference type="NCBI Taxonomy" id="2798584"/>
    <lineage>
        <taxon>Bacteria</taxon>
        <taxon>Pseudomonadati</taxon>
        <taxon>Thermodesulfobacteriota</taxon>
        <taxon>Desulfuromonadia</taxon>
        <taxon>Geobacterales</taxon>
        <taxon>Geobacteraceae</taxon>
        <taxon>Geomesophilobacter</taxon>
    </lineage>
</organism>
<feature type="domain" description="AttH" evidence="1">
    <location>
        <begin position="75"/>
        <end position="249"/>
    </location>
</feature>
<comment type="caution">
    <text evidence="2">The sequence shown here is derived from an EMBL/GenBank/DDBJ whole genome shotgun (WGS) entry which is preliminary data.</text>
</comment>
<dbReference type="EMBL" id="JAEMHM010000003">
    <property type="protein sequence ID" value="MBJ6723965.1"/>
    <property type="molecule type" value="Genomic_DNA"/>
</dbReference>
<dbReference type="PANTHER" id="PTHR38591:SF1">
    <property type="entry name" value="BLL1000 PROTEIN"/>
    <property type="match status" value="1"/>
</dbReference>
<dbReference type="InterPro" id="IPR010791">
    <property type="entry name" value="AttH_dom"/>
</dbReference>
<keyword evidence="3" id="KW-1185">Reference proteome</keyword>
<evidence type="ECO:0000313" key="3">
    <source>
        <dbReference type="Proteomes" id="UP000636888"/>
    </source>
</evidence>
<dbReference type="Pfam" id="PF17186">
    <property type="entry name" value="Lipocalin_9"/>
    <property type="match status" value="1"/>
</dbReference>
<evidence type="ECO:0000313" key="2">
    <source>
        <dbReference type="EMBL" id="MBJ6723965.1"/>
    </source>
</evidence>
<dbReference type="SUPFAM" id="SSF159245">
    <property type="entry name" value="AttH-like"/>
    <property type="match status" value="1"/>
</dbReference>
<name>A0A8J7JKK3_9BACT</name>
<dbReference type="PANTHER" id="PTHR38591">
    <property type="entry name" value="HYDROLASE"/>
    <property type="match status" value="1"/>
</dbReference>
<protein>
    <submittedName>
        <fullName evidence="2">Carotenoid 1,2-hydratase</fullName>
    </submittedName>
</protein>
<dbReference type="InterPro" id="IPR023374">
    <property type="entry name" value="AttH-like_dom_sf"/>
</dbReference>
<dbReference type="Pfam" id="PF07143">
    <property type="entry name" value="CrtC"/>
    <property type="match status" value="1"/>
</dbReference>
<dbReference type="Gene3D" id="2.40.370.10">
    <property type="entry name" value="AttH-like domain"/>
    <property type="match status" value="2"/>
</dbReference>
<evidence type="ECO:0000259" key="1">
    <source>
        <dbReference type="Pfam" id="PF07143"/>
    </source>
</evidence>
<dbReference type="Proteomes" id="UP000636888">
    <property type="component" value="Unassembled WGS sequence"/>
</dbReference>